<protein>
    <recommendedName>
        <fullName evidence="1">N-acetyltransferase domain-containing protein</fullName>
    </recommendedName>
</protein>
<dbReference type="SUPFAM" id="SSF55729">
    <property type="entry name" value="Acyl-CoA N-acyltransferases (Nat)"/>
    <property type="match status" value="1"/>
</dbReference>
<proteinExistence type="predicted"/>
<accession>A0ABN2JKV7</accession>
<evidence type="ECO:0000259" key="1">
    <source>
        <dbReference type="PROSITE" id="PS51186"/>
    </source>
</evidence>
<evidence type="ECO:0000313" key="3">
    <source>
        <dbReference type="Proteomes" id="UP001501057"/>
    </source>
</evidence>
<dbReference type="PANTHER" id="PTHR43792:SF16">
    <property type="entry name" value="N-ACETYLTRANSFERASE DOMAIN-CONTAINING PROTEIN"/>
    <property type="match status" value="1"/>
</dbReference>
<keyword evidence="3" id="KW-1185">Reference proteome</keyword>
<gene>
    <name evidence="2" type="ORF">GCM10009710_09120</name>
</gene>
<dbReference type="PROSITE" id="PS51186">
    <property type="entry name" value="GNAT"/>
    <property type="match status" value="1"/>
</dbReference>
<dbReference type="Pfam" id="PF13302">
    <property type="entry name" value="Acetyltransf_3"/>
    <property type="match status" value="1"/>
</dbReference>
<dbReference type="InterPro" id="IPR051531">
    <property type="entry name" value="N-acetyltransferase"/>
</dbReference>
<dbReference type="PANTHER" id="PTHR43792">
    <property type="entry name" value="GNAT FAMILY, PUTATIVE (AFU_ORTHOLOGUE AFUA_3G00765)-RELATED-RELATED"/>
    <property type="match status" value="1"/>
</dbReference>
<name>A0ABN2JKV7_9ACTN</name>
<sequence>MDLRPMESGDWEEMHVLYADPGVWEHQPTGVFTTVDQTKALVEFFVSGWRDDALSNWAAFDDGGAFVGHGGARLLHDRAAWNIGYRIHREHWHQGYGSTLARRGVEAAHETDPDVPVTAKLLERNEASRRTAEAAGLQLVWRGRDLGNADETAVRLVYADRELDETTLRAHTHSFMR</sequence>
<organism evidence="2 3">
    <name type="scientific">Aeromicrobium alkaliterrae</name>
    <dbReference type="NCBI Taxonomy" id="302168"/>
    <lineage>
        <taxon>Bacteria</taxon>
        <taxon>Bacillati</taxon>
        <taxon>Actinomycetota</taxon>
        <taxon>Actinomycetes</taxon>
        <taxon>Propionibacteriales</taxon>
        <taxon>Nocardioidaceae</taxon>
        <taxon>Aeromicrobium</taxon>
    </lineage>
</organism>
<feature type="domain" description="N-acetyltransferase" evidence="1">
    <location>
        <begin position="1"/>
        <end position="161"/>
    </location>
</feature>
<dbReference type="InterPro" id="IPR016181">
    <property type="entry name" value="Acyl_CoA_acyltransferase"/>
</dbReference>
<comment type="caution">
    <text evidence="2">The sequence shown here is derived from an EMBL/GenBank/DDBJ whole genome shotgun (WGS) entry which is preliminary data.</text>
</comment>
<dbReference type="EMBL" id="BAAAME010000002">
    <property type="protein sequence ID" value="GAA1730693.1"/>
    <property type="molecule type" value="Genomic_DNA"/>
</dbReference>
<reference evidence="2 3" key="1">
    <citation type="journal article" date="2019" name="Int. J. Syst. Evol. Microbiol.">
        <title>The Global Catalogue of Microorganisms (GCM) 10K type strain sequencing project: providing services to taxonomists for standard genome sequencing and annotation.</title>
        <authorList>
            <consortium name="The Broad Institute Genomics Platform"/>
            <consortium name="The Broad Institute Genome Sequencing Center for Infectious Disease"/>
            <person name="Wu L."/>
            <person name="Ma J."/>
        </authorList>
    </citation>
    <scope>NUCLEOTIDE SEQUENCE [LARGE SCALE GENOMIC DNA]</scope>
    <source>
        <strain evidence="2 3">JCM 13518</strain>
    </source>
</reference>
<dbReference type="RefSeq" id="WP_344198202.1">
    <property type="nucleotide sequence ID" value="NZ_BAAAME010000002.1"/>
</dbReference>
<dbReference type="InterPro" id="IPR000182">
    <property type="entry name" value="GNAT_dom"/>
</dbReference>
<evidence type="ECO:0000313" key="2">
    <source>
        <dbReference type="EMBL" id="GAA1730693.1"/>
    </source>
</evidence>
<dbReference type="Gene3D" id="3.40.630.30">
    <property type="match status" value="1"/>
</dbReference>
<dbReference type="Proteomes" id="UP001501057">
    <property type="component" value="Unassembled WGS sequence"/>
</dbReference>